<dbReference type="Proteomes" id="UP000460718">
    <property type="component" value="Unassembled WGS sequence"/>
</dbReference>
<evidence type="ECO:0000313" key="4">
    <source>
        <dbReference type="EMBL" id="KAE9198448.1"/>
    </source>
</evidence>
<dbReference type="Proteomes" id="UP000440732">
    <property type="component" value="Unassembled WGS sequence"/>
</dbReference>
<dbReference type="Proteomes" id="UP000429523">
    <property type="component" value="Unassembled WGS sequence"/>
</dbReference>
<gene>
    <name evidence="4" type="ORF">PF004_g19537</name>
    <name evidence="3" type="ORF">PF006_g3457</name>
    <name evidence="1" type="ORF">PF009_g16805</name>
    <name evidence="2" type="ORF">PF011_g21561</name>
</gene>
<dbReference type="EMBL" id="QXGA01000110">
    <property type="protein sequence ID" value="KAE9152324.1"/>
    <property type="molecule type" value="Genomic_DNA"/>
</dbReference>
<sequence length="127" mass="12766">MLIGCKVVCLGCVGMVLADTLAALIWPRRSSTSALRELTCVAKHSTASIAGQPSSAPTVAGAGVVNVDARKDAKSKVASSLGSPSPAGIPVLFLEISGAAAHRAKDDAQRLGCRSDAPALDIGGLSR</sequence>
<evidence type="ECO:0000313" key="5">
    <source>
        <dbReference type="Proteomes" id="UP000429523"/>
    </source>
</evidence>
<organism evidence="1 5">
    <name type="scientific">Phytophthora fragariae</name>
    <dbReference type="NCBI Taxonomy" id="53985"/>
    <lineage>
        <taxon>Eukaryota</taxon>
        <taxon>Sar</taxon>
        <taxon>Stramenopiles</taxon>
        <taxon>Oomycota</taxon>
        <taxon>Peronosporomycetes</taxon>
        <taxon>Peronosporales</taxon>
        <taxon>Peronosporaceae</taxon>
        <taxon>Phytophthora</taxon>
    </lineage>
</organism>
<dbReference type="EMBL" id="QXGF01001039">
    <property type="protein sequence ID" value="KAE8933182.1"/>
    <property type="molecule type" value="Genomic_DNA"/>
</dbReference>
<evidence type="ECO:0000313" key="8">
    <source>
        <dbReference type="Proteomes" id="UP000476176"/>
    </source>
</evidence>
<dbReference type="EMBL" id="QXFW01002057">
    <property type="protein sequence ID" value="KAE8982567.1"/>
    <property type="molecule type" value="Genomic_DNA"/>
</dbReference>
<evidence type="ECO:0000313" key="2">
    <source>
        <dbReference type="EMBL" id="KAE8982567.1"/>
    </source>
</evidence>
<evidence type="ECO:0000313" key="1">
    <source>
        <dbReference type="EMBL" id="KAE8933182.1"/>
    </source>
</evidence>
<comment type="caution">
    <text evidence="1">The sequence shown here is derived from an EMBL/GenBank/DDBJ whole genome shotgun (WGS) entry which is preliminary data.</text>
</comment>
<name>A0A6A3EHW2_9STRA</name>
<accession>A0A6A3EHW2</accession>
<evidence type="ECO:0000313" key="6">
    <source>
        <dbReference type="Proteomes" id="UP000440732"/>
    </source>
</evidence>
<evidence type="ECO:0000313" key="3">
    <source>
        <dbReference type="EMBL" id="KAE9152324.1"/>
    </source>
</evidence>
<dbReference type="Proteomes" id="UP000476176">
    <property type="component" value="Unassembled WGS sequence"/>
</dbReference>
<evidence type="ECO:0000313" key="7">
    <source>
        <dbReference type="Proteomes" id="UP000460718"/>
    </source>
</evidence>
<protein>
    <submittedName>
        <fullName evidence="1">Uncharacterized protein</fullName>
    </submittedName>
</protein>
<proteinExistence type="predicted"/>
<dbReference type="AlphaFoldDB" id="A0A6A3EHW2"/>
<reference evidence="5 6" key="1">
    <citation type="submission" date="2018-08" db="EMBL/GenBank/DDBJ databases">
        <title>Genomic investigation of the strawberry pathogen Phytophthora fragariae indicates pathogenicity is determined by transcriptional variation in three key races.</title>
        <authorList>
            <person name="Adams T.M."/>
            <person name="Armitage A.D."/>
            <person name="Sobczyk M.K."/>
            <person name="Bates H.J."/>
            <person name="Dunwell J.M."/>
            <person name="Nellist C.F."/>
            <person name="Harrison R.J."/>
        </authorList>
    </citation>
    <scope>NUCLEOTIDE SEQUENCE [LARGE SCALE GENOMIC DNA]</scope>
    <source>
        <strain evidence="4 8">BC-23</strain>
        <strain evidence="3 6">NOV-5</strain>
        <strain evidence="1 5">NOV-9</strain>
        <strain evidence="2 7">SCRP245</strain>
    </source>
</reference>
<dbReference type="EMBL" id="QXGC01001661">
    <property type="protein sequence ID" value="KAE9198448.1"/>
    <property type="molecule type" value="Genomic_DNA"/>
</dbReference>